<feature type="domain" description="DUF4240" evidence="2">
    <location>
        <begin position="58"/>
        <end position="182"/>
    </location>
</feature>
<keyword evidence="4" id="KW-1185">Reference proteome</keyword>
<accession>A0A2M9BMB1</accession>
<gene>
    <name evidence="3" type="ORF">CLV45_0485</name>
</gene>
<evidence type="ECO:0000313" key="4">
    <source>
        <dbReference type="Proteomes" id="UP000228535"/>
    </source>
</evidence>
<dbReference type="InterPro" id="IPR025334">
    <property type="entry name" value="DUF4240"/>
</dbReference>
<dbReference type="Pfam" id="PF14024">
    <property type="entry name" value="DUF4240"/>
    <property type="match status" value="1"/>
</dbReference>
<dbReference type="EMBL" id="PGFA01000001">
    <property type="protein sequence ID" value="PJJ59072.1"/>
    <property type="molecule type" value="Genomic_DNA"/>
</dbReference>
<evidence type="ECO:0000313" key="3">
    <source>
        <dbReference type="EMBL" id="PJJ59072.1"/>
    </source>
</evidence>
<feature type="transmembrane region" description="Helical" evidence="1">
    <location>
        <begin position="6"/>
        <end position="25"/>
    </location>
</feature>
<organism evidence="3 4">
    <name type="scientific">Hymenobacter chitinivorans DSM 11115</name>
    <dbReference type="NCBI Taxonomy" id="1121954"/>
    <lineage>
        <taxon>Bacteria</taxon>
        <taxon>Pseudomonadati</taxon>
        <taxon>Bacteroidota</taxon>
        <taxon>Cytophagia</taxon>
        <taxon>Cytophagales</taxon>
        <taxon>Hymenobacteraceae</taxon>
        <taxon>Hymenobacter</taxon>
    </lineage>
</organism>
<keyword evidence="1" id="KW-1133">Transmembrane helix</keyword>
<keyword evidence="1" id="KW-0812">Transmembrane</keyword>
<reference evidence="3 4" key="1">
    <citation type="submission" date="2017-11" db="EMBL/GenBank/DDBJ databases">
        <title>Genomic Encyclopedia of Archaeal and Bacterial Type Strains, Phase II (KMG-II): From Individual Species to Whole Genera.</title>
        <authorList>
            <person name="Goeker M."/>
        </authorList>
    </citation>
    <scope>NUCLEOTIDE SEQUENCE [LARGE SCALE GENOMIC DNA]</scope>
    <source>
        <strain evidence="3 4">DSM 11115</strain>
    </source>
</reference>
<dbReference type="AlphaFoldDB" id="A0A2M9BMB1"/>
<sequence length="232" mass="26626">MRILKILLYILLSVGALLFIGYRVIDYKFIQYQEREYEALAHTTFTESPRVFPDSLRMQESTFWTLIATSKAAHPQDLAQQAAYLQDTLAQLSDQDILGFECRLREQLIREWNYNIKSLYQITNGSYVSTDDFIYFRAYLISCGADVVQAALQNPEQLTIPLDRLDASGEEMLQVAKNAYAQKHHTTGGPDPHSPGEQPLAVDYDLGNYRMTGTYIAPADFDRYYPHLTARY</sequence>
<comment type="caution">
    <text evidence="3">The sequence shown here is derived from an EMBL/GenBank/DDBJ whole genome shotgun (WGS) entry which is preliminary data.</text>
</comment>
<proteinExistence type="predicted"/>
<evidence type="ECO:0000256" key="1">
    <source>
        <dbReference type="SAM" id="Phobius"/>
    </source>
</evidence>
<protein>
    <submittedName>
        <fullName evidence="3">Uncharacterized protein DUF4240</fullName>
    </submittedName>
</protein>
<evidence type="ECO:0000259" key="2">
    <source>
        <dbReference type="Pfam" id="PF14024"/>
    </source>
</evidence>
<keyword evidence="1" id="KW-0472">Membrane</keyword>
<dbReference type="Proteomes" id="UP000228535">
    <property type="component" value="Unassembled WGS sequence"/>
</dbReference>
<name>A0A2M9BMB1_9BACT</name>